<gene>
    <name evidence="1" type="ORF">BSL78_20220</name>
</gene>
<name>A0A2G8K4H4_STIJA</name>
<evidence type="ECO:0000313" key="1">
    <source>
        <dbReference type="EMBL" id="PIK42917.1"/>
    </source>
</evidence>
<protein>
    <recommendedName>
        <fullName evidence="3">Reverse transcriptase domain-containing protein</fullName>
    </recommendedName>
</protein>
<keyword evidence="2" id="KW-1185">Reference proteome</keyword>
<proteinExistence type="predicted"/>
<accession>A0A2G8K4H4</accession>
<comment type="caution">
    <text evidence="1">The sequence shown here is derived from an EMBL/GenBank/DDBJ whole genome shotgun (WGS) entry which is preliminary data.</text>
</comment>
<organism evidence="1 2">
    <name type="scientific">Stichopus japonicus</name>
    <name type="common">Sea cucumber</name>
    <dbReference type="NCBI Taxonomy" id="307972"/>
    <lineage>
        <taxon>Eukaryota</taxon>
        <taxon>Metazoa</taxon>
        <taxon>Echinodermata</taxon>
        <taxon>Eleutherozoa</taxon>
        <taxon>Echinozoa</taxon>
        <taxon>Holothuroidea</taxon>
        <taxon>Aspidochirotacea</taxon>
        <taxon>Aspidochirotida</taxon>
        <taxon>Stichopodidae</taxon>
        <taxon>Apostichopus</taxon>
    </lineage>
</organism>
<dbReference type="AlphaFoldDB" id="A0A2G8K4H4"/>
<sequence>MPDAPLMENPGYAPAYAFQSSSDGVYIYTRHDGKLYNFARLRAKTKITRVLIRKMLLADDAALVSHTSDGLQRLMDQFAHACKEFVLTISIKKTEVMTQDAPILPTISNNDSRLETVDNFRYLGSIISNNVSLDAEINARIGNAAAVMSKLQKRVWGNKNLTLNTKMKVYQACVLSTLLYGSETWTTHALPHEMSLQDTGHYMGIQSHQQ</sequence>
<dbReference type="Proteomes" id="UP000230750">
    <property type="component" value="Unassembled WGS sequence"/>
</dbReference>
<evidence type="ECO:0008006" key="3">
    <source>
        <dbReference type="Google" id="ProtNLM"/>
    </source>
</evidence>
<dbReference type="EMBL" id="MRZV01000892">
    <property type="protein sequence ID" value="PIK42917.1"/>
    <property type="molecule type" value="Genomic_DNA"/>
</dbReference>
<evidence type="ECO:0000313" key="2">
    <source>
        <dbReference type="Proteomes" id="UP000230750"/>
    </source>
</evidence>
<dbReference type="PANTHER" id="PTHR47027">
    <property type="entry name" value="REVERSE TRANSCRIPTASE DOMAIN-CONTAINING PROTEIN"/>
    <property type="match status" value="1"/>
</dbReference>
<dbReference type="PANTHER" id="PTHR47027:SF20">
    <property type="entry name" value="REVERSE TRANSCRIPTASE-LIKE PROTEIN WITH RNA-DIRECTED DNA POLYMERASE DOMAIN"/>
    <property type="match status" value="1"/>
</dbReference>
<dbReference type="OrthoDB" id="407509at2759"/>
<dbReference type="STRING" id="307972.A0A2G8K4H4"/>
<reference evidence="1 2" key="1">
    <citation type="journal article" date="2017" name="PLoS Biol.">
        <title>The sea cucumber genome provides insights into morphological evolution and visceral regeneration.</title>
        <authorList>
            <person name="Zhang X."/>
            <person name="Sun L."/>
            <person name="Yuan J."/>
            <person name="Sun Y."/>
            <person name="Gao Y."/>
            <person name="Zhang L."/>
            <person name="Li S."/>
            <person name="Dai H."/>
            <person name="Hamel J.F."/>
            <person name="Liu C."/>
            <person name="Yu Y."/>
            <person name="Liu S."/>
            <person name="Lin W."/>
            <person name="Guo K."/>
            <person name="Jin S."/>
            <person name="Xu P."/>
            <person name="Storey K.B."/>
            <person name="Huan P."/>
            <person name="Zhang T."/>
            <person name="Zhou Y."/>
            <person name="Zhang J."/>
            <person name="Lin C."/>
            <person name="Li X."/>
            <person name="Xing L."/>
            <person name="Huo D."/>
            <person name="Sun M."/>
            <person name="Wang L."/>
            <person name="Mercier A."/>
            <person name="Li F."/>
            <person name="Yang H."/>
            <person name="Xiang J."/>
        </authorList>
    </citation>
    <scope>NUCLEOTIDE SEQUENCE [LARGE SCALE GENOMIC DNA]</scope>
    <source>
        <strain evidence="1">Shaxun</strain>
        <tissue evidence="1">Muscle</tissue>
    </source>
</reference>